<keyword evidence="4" id="KW-0472">Membrane</keyword>
<accession>A0A7R8H4S4</accession>
<reference evidence="5" key="1">
    <citation type="submission" date="2021-02" db="EMBL/GenBank/DDBJ databases">
        <authorList>
            <person name="Bekaert M."/>
        </authorList>
    </citation>
    <scope>NUCLEOTIDE SEQUENCE</scope>
    <source>
        <strain evidence="5">IoA-00</strain>
    </source>
</reference>
<dbReference type="GO" id="GO:0020037">
    <property type="term" value="F:heme binding"/>
    <property type="evidence" value="ECO:0007669"/>
    <property type="project" value="TreeGrafter"/>
</dbReference>
<name>A0A7R8H4S4_LEPSM</name>
<dbReference type="PANTHER" id="PTHR10924">
    <property type="entry name" value="MAJOR FACILITATOR SUPERFAMILY PROTEIN-RELATED"/>
    <property type="match status" value="1"/>
</dbReference>
<dbReference type="AlphaFoldDB" id="A0A7R8H4S4"/>
<dbReference type="GO" id="GO:0015232">
    <property type="term" value="F:heme transmembrane transporter activity"/>
    <property type="evidence" value="ECO:0007669"/>
    <property type="project" value="TreeGrafter"/>
</dbReference>
<dbReference type="OrthoDB" id="422206at2759"/>
<dbReference type="GO" id="GO:0016020">
    <property type="term" value="C:membrane"/>
    <property type="evidence" value="ECO:0007669"/>
    <property type="project" value="UniProtKB-SubCell"/>
</dbReference>
<proteinExistence type="predicted"/>
<dbReference type="Proteomes" id="UP000675881">
    <property type="component" value="Chromosome 14"/>
</dbReference>
<evidence type="ECO:0000256" key="1">
    <source>
        <dbReference type="ARBA" id="ARBA00004141"/>
    </source>
</evidence>
<dbReference type="EMBL" id="HG994593">
    <property type="protein sequence ID" value="CAF2853257.1"/>
    <property type="molecule type" value="Genomic_DNA"/>
</dbReference>
<keyword evidence="3" id="KW-1133">Transmembrane helix</keyword>
<protein>
    <submittedName>
        <fullName evidence="5">MSFD7</fullName>
    </submittedName>
</protein>
<gene>
    <name evidence="5" type="ORF">LSAA_4836</name>
</gene>
<evidence type="ECO:0000313" key="6">
    <source>
        <dbReference type="Proteomes" id="UP000675881"/>
    </source>
</evidence>
<dbReference type="SUPFAM" id="SSF103473">
    <property type="entry name" value="MFS general substrate transporter"/>
    <property type="match status" value="1"/>
</dbReference>
<evidence type="ECO:0000313" key="5">
    <source>
        <dbReference type="EMBL" id="CAF2853257.1"/>
    </source>
</evidence>
<dbReference type="InterPro" id="IPR036259">
    <property type="entry name" value="MFS_trans_sf"/>
</dbReference>
<comment type="subcellular location">
    <subcellularLocation>
        <location evidence="1">Membrane</location>
        <topology evidence="1">Multi-pass membrane protein</topology>
    </subcellularLocation>
</comment>
<dbReference type="InterPro" id="IPR049680">
    <property type="entry name" value="FLVCR1-2_SLC49-like"/>
</dbReference>
<evidence type="ECO:0000256" key="2">
    <source>
        <dbReference type="ARBA" id="ARBA00022692"/>
    </source>
</evidence>
<organism evidence="5 6">
    <name type="scientific">Lepeophtheirus salmonis</name>
    <name type="common">Salmon louse</name>
    <name type="synonym">Caligus salmonis</name>
    <dbReference type="NCBI Taxonomy" id="72036"/>
    <lineage>
        <taxon>Eukaryota</taxon>
        <taxon>Metazoa</taxon>
        <taxon>Ecdysozoa</taxon>
        <taxon>Arthropoda</taxon>
        <taxon>Crustacea</taxon>
        <taxon>Multicrustacea</taxon>
        <taxon>Hexanauplia</taxon>
        <taxon>Copepoda</taxon>
        <taxon>Siphonostomatoida</taxon>
        <taxon>Caligidae</taxon>
        <taxon>Lepeophtheirus</taxon>
    </lineage>
</organism>
<dbReference type="PANTHER" id="PTHR10924:SF4">
    <property type="entry name" value="GH15861P"/>
    <property type="match status" value="1"/>
</dbReference>
<keyword evidence="6" id="KW-1185">Reference proteome</keyword>
<dbReference type="GO" id="GO:0097037">
    <property type="term" value="P:heme export"/>
    <property type="evidence" value="ECO:0007669"/>
    <property type="project" value="TreeGrafter"/>
</dbReference>
<evidence type="ECO:0000256" key="4">
    <source>
        <dbReference type="ARBA" id="ARBA00023136"/>
    </source>
</evidence>
<keyword evidence="2" id="KW-0812">Transmembrane</keyword>
<sequence>MVCPQGSCSYEHGLLFTQRFSGCRINISCKNLVSIPGIWIGIFLIEKLELIKSLRLASGISVLGCFIRAGSTFPLWGKKSKKKERPISTALMAMSQMVGALIGQGMSTLIVRDDPKNIPMLNLLLPTPILVSCIICYLILKNNSPITPPSRSAQFLIETEEVRTLSGVWKDVKCVLSNATARMLAIGQGSTIGGTLLILTQLNQYMCARNYSTEQSSLVVVIGILSAFFAVALELAVEETYPIDPIIGEACIHMVGQILGIIYVMVGNVIYWELPAGSVQSCSNNEIGVIARDYTPFFYSLSGLQVLLSIGVFLFVNPTMNRQNEDRRVV</sequence>
<dbReference type="Gene3D" id="1.20.1250.20">
    <property type="entry name" value="MFS general substrate transporter like domains"/>
    <property type="match status" value="1"/>
</dbReference>
<evidence type="ECO:0000256" key="3">
    <source>
        <dbReference type="ARBA" id="ARBA00022989"/>
    </source>
</evidence>